<dbReference type="Proteomes" id="UP000824890">
    <property type="component" value="Unassembled WGS sequence"/>
</dbReference>
<dbReference type="SUPFAM" id="SSF53474">
    <property type="entry name" value="alpha/beta-Hydrolases"/>
    <property type="match status" value="2"/>
</dbReference>
<comment type="similarity">
    <text evidence="1">Belongs to the peptidase S10 family.</text>
</comment>
<accession>A0ABQ8CLB4</accession>
<dbReference type="InterPro" id="IPR001563">
    <property type="entry name" value="Peptidase_S10"/>
</dbReference>
<comment type="caution">
    <text evidence="2">The sequence shown here is derived from an EMBL/GenBank/DDBJ whole genome shotgun (WGS) entry which is preliminary data.</text>
</comment>
<keyword evidence="3" id="KW-1185">Reference proteome</keyword>
<protein>
    <submittedName>
        <fullName evidence="2">Uncharacterized protein</fullName>
    </submittedName>
</protein>
<sequence>MVGQLFSFVSINSSDNLKIGCIVNRKMDTKINMTFTKIQNRMITIILLCLLVSSSSEAAPQTQLAIPLEPTGEWLDKHPEYFSNPFYVAGNSYSGKPLFKKSQMSMKKSCRGNYLNTDPQNTECLKLVEDFNRSVSKIYEELILESNCDATSPDCYTYRYTLSEYCANKESVSRALRVKGTTARWERCNYNVQCNKNIKSSIPHIEGYRSLIFGYTKTYANKMTFATMKGGGHTLEYKPVESSILFERCFVITLNTQTKMEFWILKLLLPQFLLVLIQHADASSIIKYLPGFEGPLPFQLETGYIGVGEVEEDQMFYYFIKSERNPEEDPLLVWLTGGPGCSSFSGLVYENGPLAFKVEAYDGSIPTLVSTTYSWTKVANIIYLDQPVGTGFSYSRNPLADIPSDTGSAKRVDEFLRKWLDKHPEYFSNPFYVTGNSYSGKGYVLGNPVTNFDIDNNTRIPFAHGMALISDELYESMKKRCGGNYFNVDPQNTECLELVKDYKKSVSRIYEELILQSNCDKTSPDCYTYWYSLSEYWANNESVRRALRVVKGTTGEWDRCNWNVQCNQDIKSSIPYHMNNSIKGYRSLILSGDHDMTIPFVGTQDWIRSLNFSIVEKWRPWMVNDQVAGYTKTYANKMTFATVKGGGHTLEYKPVESSILFERWISGQPL</sequence>
<dbReference type="PRINTS" id="PR00724">
    <property type="entry name" value="CRBOXYPTASEC"/>
</dbReference>
<gene>
    <name evidence="2" type="ORF">HID58_025512</name>
</gene>
<dbReference type="Pfam" id="PF00450">
    <property type="entry name" value="Peptidase_S10"/>
    <property type="match status" value="2"/>
</dbReference>
<dbReference type="InterPro" id="IPR029058">
    <property type="entry name" value="AB_hydrolase_fold"/>
</dbReference>
<dbReference type="Gene3D" id="3.40.50.1820">
    <property type="entry name" value="alpha/beta hydrolase"/>
    <property type="match status" value="2"/>
</dbReference>
<evidence type="ECO:0000313" key="2">
    <source>
        <dbReference type="EMBL" id="KAH0917852.1"/>
    </source>
</evidence>
<evidence type="ECO:0000256" key="1">
    <source>
        <dbReference type="ARBA" id="ARBA00009431"/>
    </source>
</evidence>
<organism evidence="2 3">
    <name type="scientific">Brassica napus</name>
    <name type="common">Rape</name>
    <dbReference type="NCBI Taxonomy" id="3708"/>
    <lineage>
        <taxon>Eukaryota</taxon>
        <taxon>Viridiplantae</taxon>
        <taxon>Streptophyta</taxon>
        <taxon>Embryophyta</taxon>
        <taxon>Tracheophyta</taxon>
        <taxon>Spermatophyta</taxon>
        <taxon>Magnoliopsida</taxon>
        <taxon>eudicotyledons</taxon>
        <taxon>Gunneridae</taxon>
        <taxon>Pentapetalae</taxon>
        <taxon>rosids</taxon>
        <taxon>malvids</taxon>
        <taxon>Brassicales</taxon>
        <taxon>Brassicaceae</taxon>
        <taxon>Brassiceae</taxon>
        <taxon>Brassica</taxon>
    </lineage>
</organism>
<proteinExistence type="inferred from homology"/>
<dbReference type="Gene3D" id="3.40.50.12670">
    <property type="match status" value="1"/>
</dbReference>
<dbReference type="EMBL" id="JAGKQM010000007">
    <property type="protein sequence ID" value="KAH0917852.1"/>
    <property type="molecule type" value="Genomic_DNA"/>
</dbReference>
<dbReference type="PANTHER" id="PTHR11802:SF316">
    <property type="entry name" value="SERINE CARBOXYPEPTIDASE-LIKE 14-RELATED"/>
    <property type="match status" value="1"/>
</dbReference>
<name>A0ABQ8CLB4_BRANA</name>
<dbReference type="PANTHER" id="PTHR11802">
    <property type="entry name" value="SERINE PROTEASE FAMILY S10 SERINE CARBOXYPEPTIDASE"/>
    <property type="match status" value="1"/>
</dbReference>
<evidence type="ECO:0000313" key="3">
    <source>
        <dbReference type="Proteomes" id="UP000824890"/>
    </source>
</evidence>
<reference evidence="2 3" key="1">
    <citation type="submission" date="2021-05" db="EMBL/GenBank/DDBJ databases">
        <title>Genome Assembly of Synthetic Allotetraploid Brassica napus Reveals Homoeologous Exchanges between Subgenomes.</title>
        <authorList>
            <person name="Davis J.T."/>
        </authorList>
    </citation>
    <scope>NUCLEOTIDE SEQUENCE [LARGE SCALE GENOMIC DNA]</scope>
    <source>
        <strain evidence="3">cv. Da-Ae</strain>
        <tissue evidence="2">Seedling</tissue>
    </source>
</reference>